<dbReference type="STRING" id="79883.GCA_001636495_00757"/>
<evidence type="ECO:0000256" key="1">
    <source>
        <dbReference type="SAM" id="Phobius"/>
    </source>
</evidence>
<dbReference type="Proteomes" id="UP000322524">
    <property type="component" value="Unassembled WGS sequence"/>
</dbReference>
<feature type="transmembrane region" description="Helical" evidence="1">
    <location>
        <begin position="138"/>
        <end position="162"/>
    </location>
</feature>
<feature type="transmembrane region" description="Helical" evidence="1">
    <location>
        <begin position="82"/>
        <end position="98"/>
    </location>
</feature>
<organism evidence="2 3">
    <name type="scientific">Sutcliffiella horikoshii</name>
    <dbReference type="NCBI Taxonomy" id="79883"/>
    <lineage>
        <taxon>Bacteria</taxon>
        <taxon>Bacillati</taxon>
        <taxon>Bacillota</taxon>
        <taxon>Bacilli</taxon>
        <taxon>Bacillales</taxon>
        <taxon>Bacillaceae</taxon>
        <taxon>Sutcliffiella</taxon>
    </lineage>
</organism>
<keyword evidence="1" id="KW-1133">Transmembrane helix</keyword>
<accession>A0A5D4T1L7</accession>
<proteinExistence type="predicted"/>
<feature type="transmembrane region" description="Helical" evidence="1">
    <location>
        <begin position="18"/>
        <end position="35"/>
    </location>
</feature>
<feature type="transmembrane region" description="Helical" evidence="1">
    <location>
        <begin position="110"/>
        <end position="132"/>
    </location>
</feature>
<sequence length="176" mass="21019">MEPTPTINYDFYFNSNEWFIIVSLLAGYAIIFFLPKRFPLPLSLLFLIIGINSGIVFDHTISIPPFDFYDVNDSSYFELFDFLSYIQYGPFGYLFFYLHSYLKIKGYFNMLYIVMWSIIAMVMEAIATYFGVFHYKEGYVFIFSYPFYFYIQSITLALYLYIMKSTKIPQKYPPHQ</sequence>
<keyword evidence="1" id="KW-0812">Transmembrane</keyword>
<comment type="caution">
    <text evidence="2">The sequence shown here is derived from an EMBL/GenBank/DDBJ whole genome shotgun (WGS) entry which is preliminary data.</text>
</comment>
<dbReference type="RefSeq" id="WP_148987145.1">
    <property type="nucleotide sequence ID" value="NZ_VTEV01000002.1"/>
</dbReference>
<dbReference type="OrthoDB" id="2618234at2"/>
<reference evidence="2 3" key="1">
    <citation type="submission" date="2019-08" db="EMBL/GenBank/DDBJ databases">
        <title>Bacillus genomes from the desert of Cuatro Cienegas, Coahuila.</title>
        <authorList>
            <person name="Olmedo-Alvarez G."/>
        </authorList>
    </citation>
    <scope>NUCLEOTIDE SEQUENCE [LARGE SCALE GENOMIC DNA]</scope>
    <source>
        <strain evidence="2 3">CH28_1T</strain>
    </source>
</reference>
<evidence type="ECO:0000313" key="3">
    <source>
        <dbReference type="Proteomes" id="UP000322524"/>
    </source>
</evidence>
<name>A0A5D4T1L7_9BACI</name>
<dbReference type="EMBL" id="VTEV01000002">
    <property type="protein sequence ID" value="TYS69567.1"/>
    <property type="molecule type" value="Genomic_DNA"/>
</dbReference>
<feature type="transmembrane region" description="Helical" evidence="1">
    <location>
        <begin position="42"/>
        <end position="62"/>
    </location>
</feature>
<evidence type="ECO:0000313" key="2">
    <source>
        <dbReference type="EMBL" id="TYS69567.1"/>
    </source>
</evidence>
<protein>
    <submittedName>
        <fullName evidence="2">Uncharacterized protein</fullName>
    </submittedName>
</protein>
<keyword evidence="1" id="KW-0472">Membrane</keyword>
<gene>
    <name evidence="2" type="ORF">FZC76_04845</name>
</gene>
<dbReference type="AlphaFoldDB" id="A0A5D4T1L7"/>